<accession>A0A5C2RSP5</accession>
<evidence type="ECO:0000313" key="2">
    <source>
        <dbReference type="EMBL" id="RPD54718.1"/>
    </source>
</evidence>
<dbReference type="EMBL" id="ML122302">
    <property type="protein sequence ID" value="RPD54718.1"/>
    <property type="molecule type" value="Genomic_DNA"/>
</dbReference>
<feature type="region of interest" description="Disordered" evidence="1">
    <location>
        <begin position="169"/>
        <end position="208"/>
    </location>
</feature>
<evidence type="ECO:0008006" key="4">
    <source>
        <dbReference type="Google" id="ProtNLM"/>
    </source>
</evidence>
<name>A0A5C2RSP5_9APHY</name>
<gene>
    <name evidence="2" type="ORF">L227DRAFT_615910</name>
</gene>
<dbReference type="Proteomes" id="UP000313359">
    <property type="component" value="Unassembled WGS sequence"/>
</dbReference>
<proteinExistence type="predicted"/>
<feature type="compositionally biased region" description="Basic and acidic residues" evidence="1">
    <location>
        <begin position="198"/>
        <end position="208"/>
    </location>
</feature>
<evidence type="ECO:0000256" key="1">
    <source>
        <dbReference type="SAM" id="MobiDB-lite"/>
    </source>
</evidence>
<evidence type="ECO:0000313" key="3">
    <source>
        <dbReference type="Proteomes" id="UP000313359"/>
    </source>
</evidence>
<keyword evidence="3" id="KW-1185">Reference proteome</keyword>
<protein>
    <recommendedName>
        <fullName evidence="4">Zn(2)-C6 fungal-type domain-containing protein</fullName>
    </recommendedName>
</protein>
<sequence length="310" mass="33974">MSMPHSLSAAVNHGENSVAAEVFDNGSTPRQPLRCRPKLFLLPNTDVYGASGLAPIRDPKCRNCRLAVIECHGKSPNACEECQQYERACMDDFPGKLLTASRPPYAFPLTVPEEFWKDPPNESTRLIDALRYQQSSVINMEDANVGGFGYPLQEPAPFMAHYHSPVTSRSFGRTGPMTDESDVQNTLTGPGMPGQAHGAHDNRTERSGRTEAQLGFATMPTYSPTVGVGPNLIPYGFSESARDITPPYPTEFNVYDDWSESTGLPRSYGEQGLANMNRPGTSSGTMFVVDPVTGRMVLTYNTHATRPHRV</sequence>
<organism evidence="2 3">
    <name type="scientific">Lentinus tigrinus ALCF2SS1-6</name>
    <dbReference type="NCBI Taxonomy" id="1328759"/>
    <lineage>
        <taxon>Eukaryota</taxon>
        <taxon>Fungi</taxon>
        <taxon>Dikarya</taxon>
        <taxon>Basidiomycota</taxon>
        <taxon>Agaricomycotina</taxon>
        <taxon>Agaricomycetes</taxon>
        <taxon>Polyporales</taxon>
        <taxon>Polyporaceae</taxon>
        <taxon>Lentinus</taxon>
    </lineage>
</organism>
<dbReference type="AlphaFoldDB" id="A0A5C2RSP5"/>
<reference evidence="2" key="1">
    <citation type="journal article" date="2018" name="Genome Biol. Evol.">
        <title>Genomics and development of Lentinus tigrinus, a white-rot wood-decaying mushroom with dimorphic fruiting bodies.</title>
        <authorList>
            <person name="Wu B."/>
            <person name="Xu Z."/>
            <person name="Knudson A."/>
            <person name="Carlson A."/>
            <person name="Chen N."/>
            <person name="Kovaka S."/>
            <person name="LaButti K."/>
            <person name="Lipzen A."/>
            <person name="Pennachio C."/>
            <person name="Riley R."/>
            <person name="Schakwitz W."/>
            <person name="Umezawa K."/>
            <person name="Ohm R.A."/>
            <person name="Grigoriev I.V."/>
            <person name="Nagy L.G."/>
            <person name="Gibbons J."/>
            <person name="Hibbett D."/>
        </authorList>
    </citation>
    <scope>NUCLEOTIDE SEQUENCE [LARGE SCALE GENOMIC DNA]</scope>
    <source>
        <strain evidence="2">ALCF2SS1-6</strain>
    </source>
</reference>